<gene>
    <name evidence="1" type="ORF">C481_04908</name>
</gene>
<dbReference type="OrthoDB" id="18016at2157"/>
<dbReference type="eggNOG" id="arCOG00423">
    <property type="taxonomic scope" value="Archaea"/>
</dbReference>
<dbReference type="SUPFAM" id="SSF64182">
    <property type="entry name" value="DHH phosphoesterases"/>
    <property type="match status" value="1"/>
</dbReference>
<sequence>MYDELIDSGDLPLARKSVLPGTGFFLPDELEEDIEDEQIEAVLEGADAAVIADPDADGLACVALIREAYDDVQAVPEPDAGTDDDGQVADAVDDADEESIALTAGDADEPLEEPEPTPHSVALVPASPHNVEDALARVAQFGDDGIDLFVCDLCPDRYEYVADELDAALETAGSVAWYDHHQWDDDVAAAVREAGAELVVGDSDEECSADVVYRSLEFEFDQMYEELAAVTRDHDLWLREDPRSDDLADYAYWTDPAEYVEVVREYGVDLPEWVTAFIAERRVEKEQLIEQALGRAEFREIGGYTVGITYGRCSQNEVAEAMREDGADASVIVKPAGSASIRGTDEFDRCHEVAGKVNGGGHPKAAGCKPDIYDDMLDYATHWTSRGAVTKQVILDAFRTVVATDDGESDDDSDDE</sequence>
<dbReference type="EMBL" id="AOIO01000014">
    <property type="protein sequence ID" value="ELZ03890.1"/>
    <property type="molecule type" value="Genomic_DNA"/>
</dbReference>
<accession>M0AZD5</accession>
<dbReference type="AlphaFoldDB" id="M0AZD5"/>
<dbReference type="PANTHER" id="PTHR42146">
    <property type="entry name" value="3',5'-CYCLIC-NUCLEOTIDE PHOSPHODIESTERASE"/>
    <property type="match status" value="1"/>
</dbReference>
<comment type="caution">
    <text evidence="1">The sequence shown here is derived from an EMBL/GenBank/DDBJ whole genome shotgun (WGS) entry which is preliminary data.</text>
</comment>
<dbReference type="InterPro" id="IPR052968">
    <property type="entry name" value="Nucleotide_metab_enz"/>
</dbReference>
<evidence type="ECO:0000313" key="1">
    <source>
        <dbReference type="EMBL" id="ELZ03890.1"/>
    </source>
</evidence>
<dbReference type="PANTHER" id="PTHR42146:SF1">
    <property type="entry name" value="OLIGORIBONUCLEASE NRNB"/>
    <property type="match status" value="1"/>
</dbReference>
<dbReference type="InterPro" id="IPR038763">
    <property type="entry name" value="DHH_sf"/>
</dbReference>
<dbReference type="Proteomes" id="UP000011554">
    <property type="component" value="Unassembled WGS sequence"/>
</dbReference>
<dbReference type="PATRIC" id="fig|29540.5.peg.994"/>
<name>M0AZD5_NATA1</name>
<dbReference type="Gene3D" id="3.10.310.30">
    <property type="match status" value="1"/>
</dbReference>
<evidence type="ECO:0000313" key="2">
    <source>
        <dbReference type="Proteomes" id="UP000011554"/>
    </source>
</evidence>
<organism evidence="1 2">
    <name type="scientific">Natrialba asiatica (strain ATCC 700177 / DSM 12278 / JCM 9576 / FERM P-10747 / NBRC 102637 / 172P1)</name>
    <dbReference type="NCBI Taxonomy" id="29540"/>
    <lineage>
        <taxon>Archaea</taxon>
        <taxon>Methanobacteriati</taxon>
        <taxon>Methanobacteriota</taxon>
        <taxon>Stenosarchaea group</taxon>
        <taxon>Halobacteria</taxon>
        <taxon>Halobacteriales</taxon>
        <taxon>Natrialbaceae</taxon>
        <taxon>Natrialba</taxon>
    </lineage>
</organism>
<dbReference type="GO" id="GO:0016787">
    <property type="term" value="F:hydrolase activity"/>
    <property type="evidence" value="ECO:0007669"/>
    <property type="project" value="UniProtKB-KW"/>
</dbReference>
<keyword evidence="2" id="KW-1185">Reference proteome</keyword>
<reference evidence="1 2" key="1">
    <citation type="journal article" date="2014" name="PLoS Genet.">
        <title>Phylogenetically driven sequencing of extremely halophilic archaea reveals strategies for static and dynamic osmo-response.</title>
        <authorList>
            <person name="Becker E.A."/>
            <person name="Seitzer P.M."/>
            <person name="Tritt A."/>
            <person name="Larsen D."/>
            <person name="Krusor M."/>
            <person name="Yao A.I."/>
            <person name="Wu D."/>
            <person name="Madern D."/>
            <person name="Eisen J.A."/>
            <person name="Darling A.E."/>
            <person name="Facciotti M.T."/>
        </authorList>
    </citation>
    <scope>NUCLEOTIDE SEQUENCE [LARGE SCALE GENOMIC DNA]</scope>
    <source>
        <strain evidence="1 2">DSM 12278</strain>
    </source>
</reference>
<keyword evidence="1" id="KW-0378">Hydrolase</keyword>
<dbReference type="STRING" id="29540.C481_04908"/>
<proteinExistence type="predicted"/>
<dbReference type="RefSeq" id="WP_006107943.1">
    <property type="nucleotide sequence ID" value="NZ_AOIO01000014.1"/>
</dbReference>
<protein>
    <submittedName>
        <fullName evidence="1">Phosphohydrolase (DHH superfamily)-like protein</fullName>
    </submittedName>
</protein>